<keyword evidence="1" id="KW-0812">Transmembrane</keyword>
<dbReference type="InterPro" id="IPR010559">
    <property type="entry name" value="Sig_transdc_His_kin_internal"/>
</dbReference>
<evidence type="ECO:0000259" key="2">
    <source>
        <dbReference type="Pfam" id="PF06580"/>
    </source>
</evidence>
<keyword evidence="1" id="KW-1133">Transmembrane helix</keyword>
<keyword evidence="4" id="KW-1185">Reference proteome</keyword>
<accession>A0A316DSW7</accession>
<feature type="transmembrane region" description="Helical" evidence="1">
    <location>
        <begin position="132"/>
        <end position="150"/>
    </location>
</feature>
<gene>
    <name evidence="3" type="ORF">LX78_01043</name>
</gene>
<evidence type="ECO:0000313" key="3">
    <source>
        <dbReference type="EMBL" id="PWK19693.1"/>
    </source>
</evidence>
<feature type="transmembrane region" description="Helical" evidence="1">
    <location>
        <begin position="82"/>
        <end position="105"/>
    </location>
</feature>
<comment type="caution">
    <text evidence="3">The sequence shown here is derived from an EMBL/GenBank/DDBJ whole genome shotgun (WGS) entry which is preliminary data.</text>
</comment>
<dbReference type="Proteomes" id="UP000245430">
    <property type="component" value="Unassembled WGS sequence"/>
</dbReference>
<dbReference type="RefSeq" id="WP_109681575.1">
    <property type="nucleotide sequence ID" value="NZ_QGGP01000002.1"/>
</dbReference>
<dbReference type="InterPro" id="IPR050640">
    <property type="entry name" value="Bact_2-comp_sensor_kinase"/>
</dbReference>
<feature type="transmembrane region" description="Helical" evidence="1">
    <location>
        <begin position="51"/>
        <end position="70"/>
    </location>
</feature>
<dbReference type="OrthoDB" id="9809908at2"/>
<proteinExistence type="predicted"/>
<feature type="transmembrane region" description="Helical" evidence="1">
    <location>
        <begin position="9"/>
        <end position="31"/>
    </location>
</feature>
<organism evidence="3 4">
    <name type="scientific">Xanthomarina spongicola</name>
    <dbReference type="NCBI Taxonomy" id="570520"/>
    <lineage>
        <taxon>Bacteria</taxon>
        <taxon>Pseudomonadati</taxon>
        <taxon>Bacteroidota</taxon>
        <taxon>Flavobacteriia</taxon>
        <taxon>Flavobacteriales</taxon>
        <taxon>Flavobacteriaceae</taxon>
        <taxon>Xanthomarina</taxon>
    </lineage>
</organism>
<keyword evidence="1" id="KW-0472">Membrane</keyword>
<dbReference type="GO" id="GO:0016020">
    <property type="term" value="C:membrane"/>
    <property type="evidence" value="ECO:0007669"/>
    <property type="project" value="InterPro"/>
</dbReference>
<dbReference type="PANTHER" id="PTHR34220:SF7">
    <property type="entry name" value="SENSOR HISTIDINE KINASE YPDA"/>
    <property type="match status" value="1"/>
</dbReference>
<dbReference type="EMBL" id="QGGP01000002">
    <property type="protein sequence ID" value="PWK19693.1"/>
    <property type="molecule type" value="Genomic_DNA"/>
</dbReference>
<evidence type="ECO:0000313" key="4">
    <source>
        <dbReference type="Proteomes" id="UP000245430"/>
    </source>
</evidence>
<dbReference type="PANTHER" id="PTHR34220">
    <property type="entry name" value="SENSOR HISTIDINE KINASE YPDA"/>
    <property type="match status" value="1"/>
</dbReference>
<dbReference type="GO" id="GO:0000155">
    <property type="term" value="F:phosphorelay sensor kinase activity"/>
    <property type="evidence" value="ECO:0007669"/>
    <property type="project" value="InterPro"/>
</dbReference>
<reference evidence="3 4" key="1">
    <citation type="submission" date="2018-05" db="EMBL/GenBank/DDBJ databases">
        <title>Genomic Encyclopedia of Archaeal and Bacterial Type Strains, Phase II (KMG-II): from individual species to whole genera.</title>
        <authorList>
            <person name="Goeker M."/>
        </authorList>
    </citation>
    <scope>NUCLEOTIDE SEQUENCE [LARGE SCALE GENOMIC DNA]</scope>
    <source>
        <strain evidence="3 4">DSM 22637</strain>
    </source>
</reference>
<dbReference type="InterPro" id="IPR036890">
    <property type="entry name" value="HATPase_C_sf"/>
</dbReference>
<dbReference type="Gene3D" id="3.30.565.10">
    <property type="entry name" value="Histidine kinase-like ATPase, C-terminal domain"/>
    <property type="match status" value="1"/>
</dbReference>
<dbReference type="SUPFAM" id="SSF55874">
    <property type="entry name" value="ATPase domain of HSP90 chaperone/DNA topoisomerase II/histidine kinase"/>
    <property type="match status" value="1"/>
</dbReference>
<dbReference type="Pfam" id="PF06580">
    <property type="entry name" value="His_kinase"/>
    <property type="match status" value="1"/>
</dbReference>
<feature type="domain" description="Signal transduction histidine kinase internal region" evidence="2">
    <location>
        <begin position="170"/>
        <end position="249"/>
    </location>
</feature>
<evidence type="ECO:0000256" key="1">
    <source>
        <dbReference type="SAM" id="Phobius"/>
    </source>
</evidence>
<dbReference type="AlphaFoldDB" id="A0A316DSW7"/>
<name>A0A316DSW7_9FLAO</name>
<sequence>MKKYIDKKLFYILLGYVLLYHIYLISRGIVLKLNNLGVYGRLNWKETIIDPLVTNLLIIPPVIILIILITKLTFDRHYKWKYVILIHFVLSMLYIITMYIFLYAYQIITNQKTLDSINIKDFFIEAVASSNLHFLGYVGFVSIIYCYYYINKIVKIELQKVQLTQQVTNARLEMLKAQLDPHFLFNTLHSISSLISLDPGKAQNMISYLGDLLREIIVIKHEDTIPLSRELVILEKYMEIMLIRFSDHLSIKIDIEDDVKNALIPSLMVQPIIENSIKHGYSAEHTDLEIKINIYKKKNNLVLEIENNGKILDKNKKRNEGIGIKNSIERLKTLYNTDYSFTFKTLKSKKGVITIIKIPLQY</sequence>
<protein>
    <recommendedName>
        <fullName evidence="2">Signal transduction histidine kinase internal region domain-containing protein</fullName>
    </recommendedName>
</protein>